<protein>
    <submittedName>
        <fullName evidence="1">Uncharacterized protein</fullName>
    </submittedName>
</protein>
<name>A0A2P2J083_RHIMU</name>
<accession>A0A2P2J083</accession>
<reference evidence="1" key="1">
    <citation type="submission" date="2018-02" db="EMBL/GenBank/DDBJ databases">
        <title>Rhizophora mucronata_Transcriptome.</title>
        <authorList>
            <person name="Meera S.P."/>
            <person name="Sreeshan A."/>
            <person name="Augustine A."/>
        </authorList>
    </citation>
    <scope>NUCLEOTIDE SEQUENCE</scope>
    <source>
        <tissue evidence="1">Leaf</tissue>
    </source>
</reference>
<evidence type="ECO:0000313" key="1">
    <source>
        <dbReference type="EMBL" id="MBW86873.1"/>
    </source>
</evidence>
<sequence>MINIISLNICMAQVKECYLLCILMSFSFAWTLK</sequence>
<dbReference type="EMBL" id="GGEC01006390">
    <property type="protein sequence ID" value="MBW86873.1"/>
    <property type="molecule type" value="Transcribed_RNA"/>
</dbReference>
<organism evidence="1">
    <name type="scientific">Rhizophora mucronata</name>
    <name type="common">Asiatic mangrove</name>
    <dbReference type="NCBI Taxonomy" id="61149"/>
    <lineage>
        <taxon>Eukaryota</taxon>
        <taxon>Viridiplantae</taxon>
        <taxon>Streptophyta</taxon>
        <taxon>Embryophyta</taxon>
        <taxon>Tracheophyta</taxon>
        <taxon>Spermatophyta</taxon>
        <taxon>Magnoliopsida</taxon>
        <taxon>eudicotyledons</taxon>
        <taxon>Gunneridae</taxon>
        <taxon>Pentapetalae</taxon>
        <taxon>rosids</taxon>
        <taxon>fabids</taxon>
        <taxon>Malpighiales</taxon>
        <taxon>Rhizophoraceae</taxon>
        <taxon>Rhizophora</taxon>
    </lineage>
</organism>
<dbReference type="AlphaFoldDB" id="A0A2P2J083"/>
<proteinExistence type="predicted"/>